<feature type="compositionally biased region" description="Polar residues" evidence="3">
    <location>
        <begin position="104"/>
        <end position="120"/>
    </location>
</feature>
<dbReference type="PANTHER" id="PTHR31896:SF64">
    <property type="entry name" value="TRICHOTHECENE 3-O-ACETYLTRANSFERASE"/>
    <property type="match status" value="1"/>
</dbReference>
<protein>
    <submittedName>
        <fullName evidence="4">Fumigaclavine B O-acetyltransferase</fullName>
    </submittedName>
</protein>
<feature type="region of interest" description="Disordered" evidence="3">
    <location>
        <begin position="101"/>
        <end position="126"/>
    </location>
</feature>
<keyword evidence="2" id="KW-0012">Acyltransferase</keyword>
<organism evidence="4 5">
    <name type="scientific">Aspergillus leporis</name>
    <dbReference type="NCBI Taxonomy" id="41062"/>
    <lineage>
        <taxon>Eukaryota</taxon>
        <taxon>Fungi</taxon>
        <taxon>Dikarya</taxon>
        <taxon>Ascomycota</taxon>
        <taxon>Pezizomycotina</taxon>
        <taxon>Eurotiomycetes</taxon>
        <taxon>Eurotiomycetidae</taxon>
        <taxon>Eurotiales</taxon>
        <taxon>Aspergillaceae</taxon>
        <taxon>Aspergillus</taxon>
        <taxon>Aspergillus subgen. Circumdati</taxon>
    </lineage>
</organism>
<evidence type="ECO:0000313" key="5">
    <source>
        <dbReference type="Proteomes" id="UP000326565"/>
    </source>
</evidence>
<proteinExistence type="predicted"/>
<evidence type="ECO:0000256" key="3">
    <source>
        <dbReference type="SAM" id="MobiDB-lite"/>
    </source>
</evidence>
<accession>A0A5N5WVU9</accession>
<dbReference type="Pfam" id="PF02458">
    <property type="entry name" value="Transferase"/>
    <property type="match status" value="1"/>
</dbReference>
<dbReference type="PANTHER" id="PTHR31896">
    <property type="entry name" value="FAMILY REGULATORY PROTEIN, PUTATIVE (AFU_ORTHOLOGUE AFUA_3G14730)-RELATED"/>
    <property type="match status" value="1"/>
</dbReference>
<dbReference type="InterPro" id="IPR023213">
    <property type="entry name" value="CAT-like_dom_sf"/>
</dbReference>
<gene>
    <name evidence="4" type="ORF">BDV29DRAFT_193455</name>
</gene>
<evidence type="ECO:0000256" key="1">
    <source>
        <dbReference type="ARBA" id="ARBA00022679"/>
    </source>
</evidence>
<dbReference type="AlphaFoldDB" id="A0A5N5WVU9"/>
<dbReference type="Proteomes" id="UP000326565">
    <property type="component" value="Unassembled WGS sequence"/>
</dbReference>
<evidence type="ECO:0000313" key="4">
    <source>
        <dbReference type="EMBL" id="KAB8071222.1"/>
    </source>
</evidence>
<dbReference type="OrthoDB" id="1862401at2759"/>
<dbReference type="EMBL" id="ML732279">
    <property type="protein sequence ID" value="KAB8071222.1"/>
    <property type="molecule type" value="Genomic_DNA"/>
</dbReference>
<reference evidence="4 5" key="1">
    <citation type="submission" date="2019-04" db="EMBL/GenBank/DDBJ databases">
        <title>Friends and foes A comparative genomics study of 23 Aspergillus species from section Flavi.</title>
        <authorList>
            <consortium name="DOE Joint Genome Institute"/>
            <person name="Kjaerbolling I."/>
            <person name="Vesth T."/>
            <person name="Frisvad J.C."/>
            <person name="Nybo J.L."/>
            <person name="Theobald S."/>
            <person name="Kildgaard S."/>
            <person name="Isbrandt T."/>
            <person name="Kuo A."/>
            <person name="Sato A."/>
            <person name="Lyhne E.K."/>
            <person name="Kogle M.E."/>
            <person name="Wiebenga A."/>
            <person name="Kun R.S."/>
            <person name="Lubbers R.J."/>
            <person name="Makela M.R."/>
            <person name="Barry K."/>
            <person name="Chovatia M."/>
            <person name="Clum A."/>
            <person name="Daum C."/>
            <person name="Haridas S."/>
            <person name="He G."/>
            <person name="LaButti K."/>
            <person name="Lipzen A."/>
            <person name="Mondo S."/>
            <person name="Riley R."/>
            <person name="Salamov A."/>
            <person name="Simmons B.A."/>
            <person name="Magnuson J.K."/>
            <person name="Henrissat B."/>
            <person name="Mortensen U.H."/>
            <person name="Larsen T.O."/>
            <person name="Devries R.P."/>
            <person name="Grigoriev I.V."/>
            <person name="Machida M."/>
            <person name="Baker S.E."/>
            <person name="Andersen M.R."/>
        </authorList>
    </citation>
    <scope>NUCLEOTIDE SEQUENCE [LARGE SCALE GENOMIC DNA]</scope>
    <source>
        <strain evidence="4 5">CBS 151.66</strain>
    </source>
</reference>
<dbReference type="Gene3D" id="3.30.559.10">
    <property type="entry name" value="Chloramphenicol acetyltransferase-like domain"/>
    <property type="match status" value="2"/>
</dbReference>
<dbReference type="GO" id="GO:0016746">
    <property type="term" value="F:acyltransferase activity"/>
    <property type="evidence" value="ECO:0007669"/>
    <property type="project" value="UniProtKB-KW"/>
</dbReference>
<sequence length="499" mass="55636">MKPRATFKPFRLSPVDHSLPKVYIFKILYFQAVDFTCCLSLLQDGVDRLVSYLPFLTGEVAPCTALKGKTGVQQIQMPGPSLKELPMLLVKYYPDRILPKYPSPSKNSAESKEGTSSPDQSYRPLPDFIPASQPRPVLRFQANFLADGLVLCMGYNHSVFDGTGAGTILEMLADCCRAGAASDISLITTSDIESELRGFLSSASVAVPKDSQAEYAINCAHTEVETQSFPTMLCNYPFLLSSDRIERLRDACNGLLPYVVETYSRAQTSPVNNDGKWPDFLSSNDVLTALLAISVKRAREAAPSPQPRSTSLAMAVNLRERLKSVPSHYLGNLVTTVWASHLEPPKRPEALVSTCSTCEQLEIEMDDLLWIVEVAFRVRLGLNSIDEEHACGLIHYLHSQDDWEKIGIHFTDPVFVSSWRHLKVYRLDFGPGIGRIQNFEMDVGTSDGNCIVMPADFKKIDGKNKRPQWEVRLILNQEAMDALINDSLFSWARIKGTFE</sequence>
<keyword evidence="5" id="KW-1185">Reference proteome</keyword>
<dbReference type="InterPro" id="IPR051283">
    <property type="entry name" value="Sec_Metabolite_Acyltrans"/>
</dbReference>
<keyword evidence="1 4" id="KW-0808">Transferase</keyword>
<evidence type="ECO:0000256" key="2">
    <source>
        <dbReference type="ARBA" id="ARBA00023315"/>
    </source>
</evidence>
<name>A0A5N5WVU9_9EURO</name>